<evidence type="ECO:0000313" key="2">
    <source>
        <dbReference type="Proteomes" id="UP000709466"/>
    </source>
</evidence>
<sequence>MALTDHFYEDDDHPIDVVEQLALSHGWPADRMDEDHVVITVEGQWRNYAVTMAWSEPDRMLRLILTFEMEPPAHRENALYEALNHANDRCWSGNFTWWPDQRLMTYRYALNLAGYQDVTFEQVDTMMGAAVAACERFYPAFQLVTWAERTPSDAMGVAISEVAGTA</sequence>
<dbReference type="InterPro" id="IPR019660">
    <property type="entry name" value="Put_sensory_transdc_reg_YbjN"/>
</dbReference>
<protein>
    <submittedName>
        <fullName evidence="1">YbjN domain-containing protein</fullName>
    </submittedName>
</protein>
<dbReference type="Proteomes" id="UP000709466">
    <property type="component" value="Unassembled WGS sequence"/>
</dbReference>
<comment type="caution">
    <text evidence="1">The sequence shown here is derived from an EMBL/GenBank/DDBJ whole genome shotgun (WGS) entry which is preliminary data.</text>
</comment>
<dbReference type="EMBL" id="JAATOP010000003">
    <property type="protein sequence ID" value="NIY71935.1"/>
    <property type="molecule type" value="Genomic_DNA"/>
</dbReference>
<reference evidence="1 2" key="1">
    <citation type="submission" date="2020-03" db="EMBL/GenBank/DDBJ databases">
        <title>Bacterial isolates of synthetic phycosphere.</title>
        <authorList>
            <person name="Fu H."/>
            <person name="Moran M.A."/>
        </authorList>
    </citation>
    <scope>NUCLEOTIDE SEQUENCE [LARGE SCALE GENOMIC DNA]</scope>
    <source>
        <strain evidence="1 2">HF1</strain>
    </source>
</reference>
<dbReference type="RefSeq" id="WP_167637330.1">
    <property type="nucleotide sequence ID" value="NZ_JAATOP010000003.1"/>
</dbReference>
<evidence type="ECO:0000313" key="1">
    <source>
        <dbReference type="EMBL" id="NIY71935.1"/>
    </source>
</evidence>
<dbReference type="Pfam" id="PF10722">
    <property type="entry name" value="YbjN"/>
    <property type="match status" value="1"/>
</dbReference>
<proteinExistence type="predicted"/>
<organism evidence="1 2">
    <name type="scientific">Marivivens donghaensis</name>
    <dbReference type="NCBI Taxonomy" id="1699413"/>
    <lineage>
        <taxon>Bacteria</taxon>
        <taxon>Pseudomonadati</taxon>
        <taxon>Pseudomonadota</taxon>
        <taxon>Alphaproteobacteria</taxon>
        <taxon>Rhodobacterales</taxon>
        <taxon>Paracoccaceae</taxon>
        <taxon>Marivivens group</taxon>
        <taxon>Marivivens</taxon>
    </lineage>
</organism>
<name>A0ABX0VWX3_9RHOB</name>
<dbReference type="CDD" id="cd17033">
    <property type="entry name" value="DR1245-like"/>
    <property type="match status" value="1"/>
</dbReference>
<gene>
    <name evidence="1" type="ORF">HCZ30_05735</name>
</gene>
<accession>A0ABX0VWX3</accession>
<keyword evidence="2" id="KW-1185">Reference proteome</keyword>